<dbReference type="GO" id="GO:0001938">
    <property type="term" value="P:positive regulation of endothelial cell proliferation"/>
    <property type="evidence" value="ECO:0007669"/>
    <property type="project" value="TreeGrafter"/>
</dbReference>
<sequence length="409" mass="45926">MWIPAALLWMLNLSSLCSGQDYTDYYQAGDVGTQAPDLSDDQPSLETVTSMDQLIQLFYPQHSLIQHCMRKKSWRTSSSSSSSSSSFSTSSTSPLSHSSSEDFWVPLREEALYRVDGTLGVILEEIQKTSCLPREVCVEVAKEYPQSTSQFYLPRCVSLHRCGGCCTNEAFYCTNTSFTLVNKTLMELSPPRMDRSVAMVTFINHTSCECLSKRPLHSIIRRSATDHLCSPPELPCASGSLWDPLNCMCVSVDAVGFSQREMEMLDSGLLALCGPNRVLDESTCDCICQNGLTEESCDPGWKLDHDSCECQCEGRGEGKFCPAGQRWDNELCGCVCAADCPRNQPLNPDTCLCECRESPQSCLRQGMRFNSSTCSCYRRPCRNPKRICQPDYYYNYRVCQCIPNFMKWN</sequence>
<dbReference type="InterPro" id="IPR004153">
    <property type="entry name" value="CXCXC_repeat"/>
</dbReference>
<dbReference type="PROSITE" id="PS00249">
    <property type="entry name" value="PDGF_1"/>
    <property type="match status" value="1"/>
</dbReference>
<dbReference type="GO" id="GO:0005615">
    <property type="term" value="C:extracellular space"/>
    <property type="evidence" value="ECO:0007669"/>
    <property type="project" value="TreeGrafter"/>
</dbReference>
<evidence type="ECO:0000313" key="14">
    <source>
        <dbReference type="Proteomes" id="UP000283210"/>
    </source>
</evidence>
<dbReference type="Pfam" id="PF03128">
    <property type="entry name" value="CXCXC"/>
    <property type="match status" value="1"/>
</dbReference>
<dbReference type="EMBL" id="CM012438">
    <property type="protein sequence ID" value="RVE75514.1"/>
    <property type="molecule type" value="Genomic_DNA"/>
</dbReference>
<dbReference type="OMA" id="ESTCECV"/>
<accession>A0A3S2Q0X6</accession>
<evidence type="ECO:0000256" key="8">
    <source>
        <dbReference type="ARBA" id="ARBA00023157"/>
    </source>
</evidence>
<keyword evidence="2" id="KW-0964">Secreted</keyword>
<dbReference type="PANTHER" id="PTHR12025">
    <property type="entry name" value="VASCULAR ENDOTHELIAL GROWTH FACTOR"/>
    <property type="match status" value="1"/>
</dbReference>
<name>A0A3S2Q0X6_ORYJA</name>
<protein>
    <recommendedName>
        <fullName evidence="12">Platelet-derived growth factor (PDGF) family profile domain-containing protein</fullName>
    </recommendedName>
</protein>
<keyword evidence="6" id="KW-0677">Repeat</keyword>
<dbReference type="InterPro" id="IPR000072">
    <property type="entry name" value="PDGF/VEGF_dom"/>
</dbReference>
<comment type="similarity">
    <text evidence="9">Belongs to the PDGF/VEGF growth factor family.</text>
</comment>
<dbReference type="GO" id="GO:0042056">
    <property type="term" value="F:chemoattractant activity"/>
    <property type="evidence" value="ECO:0007669"/>
    <property type="project" value="TreeGrafter"/>
</dbReference>
<keyword evidence="4" id="KW-0165">Cleavage on pair of basic residues</keyword>
<dbReference type="GO" id="GO:0050930">
    <property type="term" value="P:induction of positive chemotaxis"/>
    <property type="evidence" value="ECO:0007669"/>
    <property type="project" value="TreeGrafter"/>
</dbReference>
<proteinExistence type="inferred from homology"/>
<feature type="region of interest" description="Disordered" evidence="10">
    <location>
        <begin position="76"/>
        <end position="99"/>
    </location>
</feature>
<organism evidence="13 14">
    <name type="scientific">Oryzias javanicus</name>
    <name type="common">Javanese ricefish</name>
    <name type="synonym">Aplocheilus javanicus</name>
    <dbReference type="NCBI Taxonomy" id="123683"/>
    <lineage>
        <taxon>Eukaryota</taxon>
        <taxon>Metazoa</taxon>
        <taxon>Chordata</taxon>
        <taxon>Craniata</taxon>
        <taxon>Vertebrata</taxon>
        <taxon>Euteleostomi</taxon>
        <taxon>Actinopterygii</taxon>
        <taxon>Neopterygii</taxon>
        <taxon>Teleostei</taxon>
        <taxon>Neoteleostei</taxon>
        <taxon>Acanthomorphata</taxon>
        <taxon>Ovalentaria</taxon>
        <taxon>Atherinomorphae</taxon>
        <taxon>Beloniformes</taxon>
        <taxon>Adrianichthyidae</taxon>
        <taxon>Oryziinae</taxon>
        <taxon>Oryzias</taxon>
    </lineage>
</organism>
<dbReference type="GO" id="GO:0048010">
    <property type="term" value="P:vascular endothelial growth factor receptor signaling pathway"/>
    <property type="evidence" value="ECO:0007669"/>
    <property type="project" value="TreeGrafter"/>
</dbReference>
<dbReference type="OrthoDB" id="9981160at2759"/>
<feature type="compositionally biased region" description="Low complexity" evidence="10">
    <location>
        <begin position="76"/>
        <end position="98"/>
    </location>
</feature>
<feature type="domain" description="Platelet-derived growth factor (PDGF) family profile" evidence="12">
    <location>
        <begin position="117"/>
        <end position="215"/>
    </location>
</feature>
<dbReference type="SUPFAM" id="SSF57501">
    <property type="entry name" value="Cystine-knot cytokines"/>
    <property type="match status" value="1"/>
</dbReference>
<keyword evidence="3" id="KW-0037">Angiogenesis</keyword>
<dbReference type="InterPro" id="IPR050507">
    <property type="entry name" value="PDGF/VEGF_growth_factor"/>
</dbReference>
<keyword evidence="14" id="KW-1185">Reference proteome</keyword>
<dbReference type="GO" id="GO:0060754">
    <property type="term" value="P:positive regulation of mast cell chemotaxis"/>
    <property type="evidence" value="ECO:0007669"/>
    <property type="project" value="TreeGrafter"/>
</dbReference>
<dbReference type="PANTHER" id="PTHR12025:SF3">
    <property type="entry name" value="VASCULAR ENDOTHELIAL GROWTH FACTOR C"/>
    <property type="match status" value="1"/>
</dbReference>
<dbReference type="InterPro" id="IPR023581">
    <property type="entry name" value="PD_growth_factor_CS"/>
</dbReference>
<dbReference type="GO" id="GO:0008083">
    <property type="term" value="F:growth factor activity"/>
    <property type="evidence" value="ECO:0007669"/>
    <property type="project" value="UniProtKB-KW"/>
</dbReference>
<dbReference type="InterPro" id="IPR029034">
    <property type="entry name" value="Cystine-knot_cytokine"/>
</dbReference>
<reference evidence="13 14" key="2">
    <citation type="submission" date="2019-01" db="EMBL/GenBank/DDBJ databases">
        <title>A chromosome length genome reference of the Java medaka (oryzias javanicus).</title>
        <authorList>
            <person name="Herpin A."/>
            <person name="Takehana Y."/>
            <person name="Naruse K."/>
            <person name="Ansai S."/>
            <person name="Kawaguchi M."/>
        </authorList>
    </citation>
    <scope>NUCLEOTIDE SEQUENCE [LARGE SCALE GENOMIC DNA]</scope>
    <source>
        <strain evidence="13">RS831</strain>
        <tissue evidence="13">Whole body</tissue>
    </source>
</reference>
<reference evidence="13 14" key="1">
    <citation type="submission" date="2018-11" db="EMBL/GenBank/DDBJ databases">
        <authorList>
            <person name="Lopez-Roques C."/>
            <person name="Donnadieu C."/>
            <person name="Bouchez O."/>
            <person name="Klopp C."/>
            <person name="Cabau C."/>
            <person name="Zahm M."/>
        </authorList>
    </citation>
    <scope>NUCLEOTIDE SEQUENCE [LARGE SCALE GENOMIC DNA]</scope>
    <source>
        <strain evidence="13">RS831</strain>
        <tissue evidence="13">Whole body</tissue>
    </source>
</reference>
<evidence type="ECO:0000256" key="3">
    <source>
        <dbReference type="ARBA" id="ARBA00022657"/>
    </source>
</evidence>
<dbReference type="Pfam" id="PF00341">
    <property type="entry name" value="PDGF"/>
    <property type="match status" value="1"/>
</dbReference>
<evidence type="ECO:0000256" key="6">
    <source>
        <dbReference type="ARBA" id="ARBA00022737"/>
    </source>
</evidence>
<keyword evidence="7 9" id="KW-0339">Growth factor</keyword>
<feature type="signal peptide" evidence="11">
    <location>
        <begin position="1"/>
        <end position="19"/>
    </location>
</feature>
<evidence type="ECO:0000256" key="11">
    <source>
        <dbReference type="SAM" id="SignalP"/>
    </source>
</evidence>
<evidence type="ECO:0000256" key="1">
    <source>
        <dbReference type="ARBA" id="ARBA00004613"/>
    </source>
</evidence>
<evidence type="ECO:0000256" key="4">
    <source>
        <dbReference type="ARBA" id="ARBA00022685"/>
    </source>
</evidence>
<dbReference type="GO" id="GO:0038084">
    <property type="term" value="P:vascular endothelial growth factor signaling pathway"/>
    <property type="evidence" value="ECO:0007669"/>
    <property type="project" value="TreeGrafter"/>
</dbReference>
<dbReference type="GO" id="GO:0002040">
    <property type="term" value="P:sprouting angiogenesis"/>
    <property type="evidence" value="ECO:0007669"/>
    <property type="project" value="TreeGrafter"/>
</dbReference>
<dbReference type="Proteomes" id="UP000283210">
    <property type="component" value="Chromosome 2"/>
</dbReference>
<evidence type="ECO:0000256" key="10">
    <source>
        <dbReference type="SAM" id="MobiDB-lite"/>
    </source>
</evidence>
<evidence type="ECO:0000256" key="2">
    <source>
        <dbReference type="ARBA" id="ARBA00022525"/>
    </source>
</evidence>
<comment type="subcellular location">
    <subcellularLocation>
        <location evidence="1">Secreted</location>
    </subcellularLocation>
</comment>
<keyword evidence="5 11" id="KW-0732">Signal</keyword>
<dbReference type="GO" id="GO:0001666">
    <property type="term" value="P:response to hypoxia"/>
    <property type="evidence" value="ECO:0007669"/>
    <property type="project" value="TreeGrafter"/>
</dbReference>
<evidence type="ECO:0000259" key="12">
    <source>
        <dbReference type="PROSITE" id="PS50278"/>
    </source>
</evidence>
<dbReference type="AlphaFoldDB" id="A0A3S2Q0X6"/>
<dbReference type="GO" id="GO:0045766">
    <property type="term" value="P:positive regulation of angiogenesis"/>
    <property type="evidence" value="ECO:0007669"/>
    <property type="project" value="TreeGrafter"/>
</dbReference>
<gene>
    <name evidence="13" type="ORF">OJAV_G00017570</name>
</gene>
<dbReference type="CDD" id="cd00135">
    <property type="entry name" value="PDGF"/>
    <property type="match status" value="1"/>
</dbReference>
<evidence type="ECO:0000313" key="13">
    <source>
        <dbReference type="EMBL" id="RVE75514.1"/>
    </source>
</evidence>
<evidence type="ECO:0000256" key="5">
    <source>
        <dbReference type="ARBA" id="ARBA00022729"/>
    </source>
</evidence>
<evidence type="ECO:0000256" key="9">
    <source>
        <dbReference type="RuleBase" id="RU003818"/>
    </source>
</evidence>
<dbReference type="SMART" id="SM00141">
    <property type="entry name" value="PDGF"/>
    <property type="match status" value="1"/>
</dbReference>
<feature type="chain" id="PRO_5018607144" description="Platelet-derived growth factor (PDGF) family profile domain-containing protein" evidence="11">
    <location>
        <begin position="20"/>
        <end position="409"/>
    </location>
</feature>
<dbReference type="PROSITE" id="PS50278">
    <property type="entry name" value="PDGF_2"/>
    <property type="match status" value="1"/>
</dbReference>
<dbReference type="GO" id="GO:0043185">
    <property type="term" value="F:vascular endothelial growth factor receptor 3 binding"/>
    <property type="evidence" value="ECO:0007669"/>
    <property type="project" value="TreeGrafter"/>
</dbReference>
<keyword evidence="8" id="KW-1015">Disulfide bond</keyword>
<evidence type="ECO:0000256" key="7">
    <source>
        <dbReference type="ARBA" id="ARBA00023030"/>
    </source>
</evidence>
<dbReference type="GO" id="GO:0016020">
    <property type="term" value="C:membrane"/>
    <property type="evidence" value="ECO:0007669"/>
    <property type="project" value="InterPro"/>
</dbReference>
<dbReference type="Gene3D" id="2.10.90.10">
    <property type="entry name" value="Cystine-knot cytokines"/>
    <property type="match status" value="1"/>
</dbReference>